<dbReference type="InterPro" id="IPR002303">
    <property type="entry name" value="Valyl-tRNA_ligase"/>
</dbReference>
<reference evidence="14" key="2">
    <citation type="submission" date="2023-04" db="EMBL/GenBank/DDBJ databases">
        <authorList>
            <person name="Bu L."/>
            <person name="Lu L."/>
            <person name="Laidemitt M.R."/>
            <person name="Zhang S.M."/>
            <person name="Mutuku M."/>
            <person name="Mkoji G."/>
            <person name="Steinauer M."/>
            <person name="Loker E.S."/>
        </authorList>
    </citation>
    <scope>NUCLEOTIDE SEQUENCE</scope>
    <source>
        <strain evidence="14">KasaAsao</strain>
        <tissue evidence="14">Whole Snail</tissue>
    </source>
</reference>
<evidence type="ECO:0000256" key="6">
    <source>
        <dbReference type="ARBA" id="ARBA00022917"/>
    </source>
</evidence>
<comment type="similarity">
    <text evidence="1 10">Belongs to the class-I aminoacyl-tRNA synthetase family.</text>
</comment>
<dbReference type="NCBIfam" id="TIGR00422">
    <property type="entry name" value="valS"/>
    <property type="match status" value="1"/>
</dbReference>
<evidence type="ECO:0000256" key="3">
    <source>
        <dbReference type="ARBA" id="ARBA00022598"/>
    </source>
</evidence>
<evidence type="ECO:0000259" key="12">
    <source>
        <dbReference type="Pfam" id="PF00133"/>
    </source>
</evidence>
<dbReference type="HAMAP" id="MF_02004">
    <property type="entry name" value="Val_tRNA_synth_type1"/>
    <property type="match status" value="1"/>
</dbReference>
<dbReference type="Gene3D" id="1.10.730.10">
    <property type="entry name" value="Isoleucyl-tRNA Synthetase, Domain 1"/>
    <property type="match status" value="1"/>
</dbReference>
<evidence type="ECO:0000256" key="9">
    <source>
        <dbReference type="ARBA" id="ARBA00047552"/>
    </source>
</evidence>
<gene>
    <name evidence="14" type="ORF">Bpfe_004983</name>
</gene>
<comment type="catalytic activity">
    <reaction evidence="9">
        <text>tRNA(Val) + L-valine + ATP = L-valyl-tRNA(Val) + AMP + diphosphate</text>
        <dbReference type="Rhea" id="RHEA:10704"/>
        <dbReference type="Rhea" id="RHEA-COMP:9672"/>
        <dbReference type="Rhea" id="RHEA-COMP:9708"/>
        <dbReference type="ChEBI" id="CHEBI:30616"/>
        <dbReference type="ChEBI" id="CHEBI:33019"/>
        <dbReference type="ChEBI" id="CHEBI:57762"/>
        <dbReference type="ChEBI" id="CHEBI:78442"/>
        <dbReference type="ChEBI" id="CHEBI:78537"/>
        <dbReference type="ChEBI" id="CHEBI:456215"/>
        <dbReference type="EC" id="6.1.1.9"/>
    </reaction>
</comment>
<dbReference type="GO" id="GO:0002161">
    <property type="term" value="F:aminoacyl-tRNA deacylase activity"/>
    <property type="evidence" value="ECO:0007669"/>
    <property type="project" value="InterPro"/>
</dbReference>
<dbReference type="SUPFAM" id="SSF52374">
    <property type="entry name" value="Nucleotidylyl transferase"/>
    <property type="match status" value="1"/>
</dbReference>
<proteinExistence type="inferred from homology"/>
<dbReference type="PROSITE" id="PS00178">
    <property type="entry name" value="AA_TRNA_LIGASE_I"/>
    <property type="match status" value="1"/>
</dbReference>
<dbReference type="GO" id="GO:0004832">
    <property type="term" value="F:valine-tRNA ligase activity"/>
    <property type="evidence" value="ECO:0007669"/>
    <property type="project" value="UniProtKB-EC"/>
</dbReference>
<dbReference type="CDD" id="cd07962">
    <property type="entry name" value="Anticodon_Ia_Val"/>
    <property type="match status" value="1"/>
</dbReference>
<dbReference type="Proteomes" id="UP001233172">
    <property type="component" value="Unassembled WGS sequence"/>
</dbReference>
<evidence type="ECO:0000256" key="2">
    <source>
        <dbReference type="ARBA" id="ARBA00013169"/>
    </source>
</evidence>
<dbReference type="Gene3D" id="3.40.50.620">
    <property type="entry name" value="HUPs"/>
    <property type="match status" value="2"/>
</dbReference>
<keyword evidence="4 10" id="KW-0547">Nucleotide-binding</keyword>
<dbReference type="InterPro" id="IPR033705">
    <property type="entry name" value="Anticodon_Ia_Val"/>
</dbReference>
<dbReference type="InterPro" id="IPR014729">
    <property type="entry name" value="Rossmann-like_a/b/a_fold"/>
</dbReference>
<dbReference type="GO" id="GO:0006438">
    <property type="term" value="P:valyl-tRNA aminoacylation"/>
    <property type="evidence" value="ECO:0007669"/>
    <property type="project" value="InterPro"/>
</dbReference>
<dbReference type="Pfam" id="PF00133">
    <property type="entry name" value="tRNA-synt_1"/>
    <property type="match status" value="1"/>
</dbReference>
<evidence type="ECO:0000313" key="14">
    <source>
        <dbReference type="EMBL" id="KAK0065550.1"/>
    </source>
</evidence>
<sequence length="1005" mass="115013">MAAPLAIVRYVTVQRVIFKPHSKYVCRASQIQVCVFYHFQNVTNKFSSAAIAKKDVSTPMSKTYNSSEVESEWYDWWIDKGFFTPHKQPSADQKVFSLLLPPPNVTGSLHLGHALTGSVQDAVVRWHRMKGYTTVWIPGTDHAGIATHAVVERKLMKEMGLTRHDLGREAFVQQIWKWKEEHSSTISNQMKLLGLSLDWSREYFTLDKRLNEAVNKAFCELYSRGLIYRDKRMINWSCALQSSVSDIEVDKKSFEVPTLLHVPGSENGVQVGILSRFAYQIKDSDEKLVVATTRLETMLADTAVAVNPKDIRYSHLVGKQLIHPFDKSRLIPIIADSFVAMEFGTGAVKITPGHDPVDYEVGRRHGLPIIEILNDDGTLHKDIPDFGGLGRFQVRRKLKDTLSNLGLYCGDTGQSTVLPICSRSGDIIEPRLKEQWFLDCQNMSQLAMQAVESGQLSLVPKSNEIIWWEWLTKSQDWCLSRQLWWGHRIPVYTCNKSKETTCAMNEEEAKVKLKSASVYQDDDVLDTWFSSSLLPFSVLGWPQKTLDLEQYFPQQLMETGQDILFFWVSRMVMLSLELTGRLPFHKVLLHGMVRDAHGRKMSKSLGNVIDPLDVIKGTTLQNLEKRLEEGNLNPKEIDTARFGLHQDFPNGIAQCGADALRFTLCSLNAKNVDINFDVTNVESKLRFCNKIWQSFKFIFSKLPSDFKPMSTLELYGKEDGTDLWILSKLSIMVQLCETHFAAHNFHLVIAALQQFWYQELCDVYLESVKPVFQSDDVQWQEAIQQILFLCAETFVLAAAPFMPFLCEELYQRLPSRDVGKAESVCIAEYPKPDKFHWSNDSVHTSMDQCLEIIHYIQKLRKDFNIMGTKSKAYLQTDNSVYNELLTLHKPCLLSLSKSGDIRVIKPSVQVTEMCTEVYVNPELKVKVELKGTSVDLTQELDRLKKKKENQEQDKKELNEKLDKFLRKNKGDSQKAIHLKNKIAALDKDVYKLDQMIQALQGNYQR</sequence>
<reference evidence="14" key="1">
    <citation type="journal article" date="2023" name="PLoS Negl. Trop. Dis.">
        <title>A genome sequence for Biomphalaria pfeifferi, the major vector snail for the human-infecting parasite Schistosoma mansoni.</title>
        <authorList>
            <person name="Bu L."/>
            <person name="Lu L."/>
            <person name="Laidemitt M.R."/>
            <person name="Zhang S.M."/>
            <person name="Mutuku M."/>
            <person name="Mkoji G."/>
            <person name="Steinauer M."/>
            <person name="Loker E.S."/>
        </authorList>
    </citation>
    <scope>NUCLEOTIDE SEQUENCE</scope>
    <source>
        <strain evidence="14">KasaAsao</strain>
    </source>
</reference>
<dbReference type="FunFam" id="3.40.50.620:FF:000020">
    <property type="entry name" value="Valine--tRNA ligase, mitochondrial"/>
    <property type="match status" value="1"/>
</dbReference>
<organism evidence="14 15">
    <name type="scientific">Biomphalaria pfeifferi</name>
    <name type="common">Bloodfluke planorb</name>
    <name type="synonym">Freshwater snail</name>
    <dbReference type="NCBI Taxonomy" id="112525"/>
    <lineage>
        <taxon>Eukaryota</taxon>
        <taxon>Metazoa</taxon>
        <taxon>Spiralia</taxon>
        <taxon>Lophotrochozoa</taxon>
        <taxon>Mollusca</taxon>
        <taxon>Gastropoda</taxon>
        <taxon>Heterobranchia</taxon>
        <taxon>Euthyneura</taxon>
        <taxon>Panpulmonata</taxon>
        <taxon>Hygrophila</taxon>
        <taxon>Lymnaeoidea</taxon>
        <taxon>Planorbidae</taxon>
        <taxon>Biomphalaria</taxon>
    </lineage>
</organism>
<dbReference type="NCBIfam" id="NF004349">
    <property type="entry name" value="PRK05729.1"/>
    <property type="match status" value="1"/>
</dbReference>
<dbReference type="FunFam" id="3.40.50.620:FF:000457">
    <property type="entry name" value="Predicted protein"/>
    <property type="match status" value="1"/>
</dbReference>
<keyword evidence="3 10" id="KW-0436">Ligase</keyword>
<dbReference type="PANTHER" id="PTHR11946">
    <property type="entry name" value="VALYL-TRNA SYNTHETASES"/>
    <property type="match status" value="1"/>
</dbReference>
<evidence type="ECO:0000256" key="1">
    <source>
        <dbReference type="ARBA" id="ARBA00005594"/>
    </source>
</evidence>
<evidence type="ECO:0000256" key="4">
    <source>
        <dbReference type="ARBA" id="ARBA00022741"/>
    </source>
</evidence>
<dbReference type="InterPro" id="IPR013155">
    <property type="entry name" value="M/V/L/I-tRNA-synth_anticd-bd"/>
</dbReference>
<name>A0AAD8C4Z6_BIOPF</name>
<dbReference type="InterPro" id="IPR009008">
    <property type="entry name" value="Val/Leu/Ile-tRNA-synth_edit"/>
</dbReference>
<evidence type="ECO:0000256" key="7">
    <source>
        <dbReference type="ARBA" id="ARBA00023146"/>
    </source>
</evidence>
<dbReference type="InterPro" id="IPR009080">
    <property type="entry name" value="tRNAsynth_Ia_anticodon-bd"/>
</dbReference>
<dbReference type="Pfam" id="PF08264">
    <property type="entry name" value="Anticodon_1"/>
    <property type="match status" value="1"/>
</dbReference>
<dbReference type="PANTHER" id="PTHR11946:SF109">
    <property type="entry name" value="VALINE--TRNA LIGASE"/>
    <property type="match status" value="1"/>
</dbReference>
<dbReference type="InterPro" id="IPR001412">
    <property type="entry name" value="aa-tRNA-synth_I_CS"/>
</dbReference>
<dbReference type="CDD" id="cd00817">
    <property type="entry name" value="ValRS_core"/>
    <property type="match status" value="1"/>
</dbReference>
<dbReference type="Gene3D" id="3.90.740.10">
    <property type="entry name" value="Valyl/Leucyl/Isoleucyl-tRNA synthetase, editing domain"/>
    <property type="match status" value="1"/>
</dbReference>
<feature type="coiled-coil region" evidence="11">
    <location>
        <begin position="926"/>
        <end position="974"/>
    </location>
</feature>
<feature type="domain" description="Aminoacyl-tRNA synthetase class Ia" evidence="12">
    <location>
        <begin position="73"/>
        <end position="676"/>
    </location>
</feature>
<keyword evidence="6 10" id="KW-0648">Protein biosynthesis</keyword>
<dbReference type="GO" id="GO:0005524">
    <property type="term" value="F:ATP binding"/>
    <property type="evidence" value="ECO:0007669"/>
    <property type="project" value="UniProtKB-KW"/>
</dbReference>
<comment type="caution">
    <text evidence="14">The sequence shown here is derived from an EMBL/GenBank/DDBJ whole genome shotgun (WGS) entry which is preliminary data.</text>
</comment>
<evidence type="ECO:0000259" key="13">
    <source>
        <dbReference type="Pfam" id="PF08264"/>
    </source>
</evidence>
<dbReference type="AlphaFoldDB" id="A0AAD8C4Z6"/>
<evidence type="ECO:0000256" key="5">
    <source>
        <dbReference type="ARBA" id="ARBA00022840"/>
    </source>
</evidence>
<dbReference type="InterPro" id="IPR002300">
    <property type="entry name" value="aa-tRNA-synth_Ia"/>
</dbReference>
<evidence type="ECO:0000256" key="8">
    <source>
        <dbReference type="ARBA" id="ARBA00029936"/>
    </source>
</evidence>
<accession>A0AAD8C4Z6</accession>
<dbReference type="PRINTS" id="PR00986">
    <property type="entry name" value="TRNASYNTHVAL"/>
</dbReference>
<dbReference type="SUPFAM" id="SSF50677">
    <property type="entry name" value="ValRS/IleRS/LeuRS editing domain"/>
    <property type="match status" value="1"/>
</dbReference>
<dbReference type="EMBL" id="JASAOG010000013">
    <property type="protein sequence ID" value="KAK0065550.1"/>
    <property type="molecule type" value="Genomic_DNA"/>
</dbReference>
<keyword evidence="5 10" id="KW-0067">ATP-binding</keyword>
<keyword evidence="11" id="KW-0175">Coiled coil</keyword>
<feature type="domain" description="Methionyl/Valyl/Leucyl/Isoleucyl-tRNA synthetase anticodon-binding" evidence="13">
    <location>
        <begin position="722"/>
        <end position="866"/>
    </location>
</feature>
<dbReference type="EC" id="6.1.1.9" evidence="2"/>
<dbReference type="GO" id="GO:0005829">
    <property type="term" value="C:cytosol"/>
    <property type="evidence" value="ECO:0007669"/>
    <property type="project" value="TreeGrafter"/>
</dbReference>
<keyword evidence="15" id="KW-1185">Reference proteome</keyword>
<evidence type="ECO:0000256" key="10">
    <source>
        <dbReference type="RuleBase" id="RU363035"/>
    </source>
</evidence>
<evidence type="ECO:0000313" key="15">
    <source>
        <dbReference type="Proteomes" id="UP001233172"/>
    </source>
</evidence>
<keyword evidence="7 10" id="KW-0030">Aminoacyl-tRNA synthetase</keyword>
<evidence type="ECO:0000256" key="11">
    <source>
        <dbReference type="SAM" id="Coils"/>
    </source>
</evidence>
<dbReference type="FunFam" id="3.90.740.10:FF:000005">
    <property type="entry name" value="Valine--tRNA ligase, mitochondrial"/>
    <property type="match status" value="1"/>
</dbReference>
<protein>
    <recommendedName>
        <fullName evidence="2">valine--tRNA ligase</fullName>
        <ecNumber evidence="2">6.1.1.9</ecNumber>
    </recommendedName>
    <alternativeName>
        <fullName evidence="8">Valyl-tRNA synthetase</fullName>
    </alternativeName>
</protein>
<dbReference type="SUPFAM" id="SSF47323">
    <property type="entry name" value="Anticodon-binding domain of a subclass of class I aminoacyl-tRNA synthetases"/>
    <property type="match status" value="1"/>
</dbReference>